<dbReference type="EMBL" id="CP098611">
    <property type="protein sequence ID" value="USR92807.1"/>
    <property type="molecule type" value="Genomic_DNA"/>
</dbReference>
<evidence type="ECO:0000313" key="2">
    <source>
        <dbReference type="Proteomes" id="UP001056708"/>
    </source>
</evidence>
<protein>
    <submittedName>
        <fullName evidence="1">GDYXXLXY domain-containing protein</fullName>
    </submittedName>
</protein>
<gene>
    <name evidence="1" type="ORF">NEA10_08875</name>
</gene>
<dbReference type="RefSeq" id="WP_252664984.1">
    <property type="nucleotide sequence ID" value="NZ_CP098611.1"/>
</dbReference>
<organism evidence="1 2">
    <name type="scientific">Phormidium yuhuli AB48</name>
    <dbReference type="NCBI Taxonomy" id="2940671"/>
    <lineage>
        <taxon>Bacteria</taxon>
        <taxon>Bacillati</taxon>
        <taxon>Cyanobacteriota</taxon>
        <taxon>Cyanophyceae</taxon>
        <taxon>Oscillatoriophycideae</taxon>
        <taxon>Oscillatoriales</taxon>
        <taxon>Oscillatoriaceae</taxon>
        <taxon>Phormidium</taxon>
        <taxon>Phormidium yuhuli</taxon>
    </lineage>
</organism>
<evidence type="ECO:0000313" key="1">
    <source>
        <dbReference type="EMBL" id="USR92807.1"/>
    </source>
</evidence>
<dbReference type="Pfam" id="PF14345">
    <property type="entry name" value="GDYXXLXY"/>
    <property type="match status" value="1"/>
</dbReference>
<dbReference type="InterPro" id="IPR025833">
    <property type="entry name" value="GDYXXLXY"/>
</dbReference>
<sequence length="217" mass="25242">MTQDLIPNAAETQAESQLTEQPRRFPQWRFWLPLLFQGFLILAVPARDAHTVITGTPVVLQTAPVDPYDILRGYYQTLSYDISQRHRLEELPGGQELFNSPLHGDRHFDFYVILEEPSETAAPGERPLPWVPIEVRAERPQDLPANQIALRGQYRNWQILYGLERYYMPENQRNDINDKIMQIQAEEPESFVVQIKVSDRAHAVPISLWVGEENYEF</sequence>
<accession>A0ABY5AUA4</accession>
<reference evidence="1" key="1">
    <citation type="submission" date="2022-06" db="EMBL/GenBank/DDBJ databases">
        <title>Genome sequence of Phormidium yuhuli AB48 isolated from an industrial photobioreactor environment.</title>
        <authorList>
            <person name="Qiu Y."/>
            <person name="Noonan A.J.C."/>
            <person name="Dofher K."/>
            <person name="Koch M."/>
            <person name="Kieft B."/>
            <person name="Lin X."/>
            <person name="Ziels R.M."/>
            <person name="Hallam S.J."/>
        </authorList>
    </citation>
    <scope>NUCLEOTIDE SEQUENCE</scope>
    <source>
        <strain evidence="1">AB48</strain>
    </source>
</reference>
<proteinExistence type="predicted"/>
<name>A0ABY5AUA4_9CYAN</name>
<keyword evidence="2" id="KW-1185">Reference proteome</keyword>
<dbReference type="Proteomes" id="UP001056708">
    <property type="component" value="Chromosome"/>
</dbReference>